<reference evidence="1" key="1">
    <citation type="submission" date="2013-04" db="EMBL/GenBank/DDBJ databases">
        <authorList>
            <person name="Qu J."/>
            <person name="Murali S.C."/>
            <person name="Bandaranaike D."/>
            <person name="Bellair M."/>
            <person name="Blankenburg K."/>
            <person name="Chao H."/>
            <person name="Dinh H."/>
            <person name="Doddapaneni H."/>
            <person name="Downs B."/>
            <person name="Dugan-Rocha S."/>
            <person name="Elkadiri S."/>
            <person name="Gnanaolivu R.D."/>
            <person name="Hernandez B."/>
            <person name="Javaid M."/>
            <person name="Jayaseelan J.C."/>
            <person name="Lee S."/>
            <person name="Li M."/>
            <person name="Ming W."/>
            <person name="Munidasa M."/>
            <person name="Muniz J."/>
            <person name="Nguyen L."/>
            <person name="Ongeri F."/>
            <person name="Osuji N."/>
            <person name="Pu L.-L."/>
            <person name="Puazo M."/>
            <person name="Qu C."/>
            <person name="Quiroz J."/>
            <person name="Raj R."/>
            <person name="Weissenberger G."/>
            <person name="Xin Y."/>
            <person name="Zou X."/>
            <person name="Han Y."/>
            <person name="Richards S."/>
            <person name="Worley K."/>
            <person name="Muzny D."/>
            <person name="Gibbs R."/>
        </authorList>
    </citation>
    <scope>NUCLEOTIDE SEQUENCE</scope>
    <source>
        <strain evidence="1">Sampled in the wild</strain>
    </source>
</reference>
<organism evidence="1 2">
    <name type="scientific">Ladona fulva</name>
    <name type="common">Scarce chaser dragonfly</name>
    <name type="synonym">Libellula fulva</name>
    <dbReference type="NCBI Taxonomy" id="123851"/>
    <lineage>
        <taxon>Eukaryota</taxon>
        <taxon>Metazoa</taxon>
        <taxon>Ecdysozoa</taxon>
        <taxon>Arthropoda</taxon>
        <taxon>Hexapoda</taxon>
        <taxon>Insecta</taxon>
        <taxon>Pterygota</taxon>
        <taxon>Palaeoptera</taxon>
        <taxon>Odonata</taxon>
        <taxon>Epiprocta</taxon>
        <taxon>Anisoptera</taxon>
        <taxon>Libelluloidea</taxon>
        <taxon>Libellulidae</taxon>
        <taxon>Ladona</taxon>
    </lineage>
</organism>
<sequence length="74" mass="8946">MVQCVRLWRHGRLLGWEEQEKQEEYDRRVFSEPDIVKNINISRMGWVGHVIRMGNDQIPKRHGKTRWHHEPGTT</sequence>
<proteinExistence type="predicted"/>
<keyword evidence="2" id="KW-1185">Reference proteome</keyword>
<dbReference type="Proteomes" id="UP000792457">
    <property type="component" value="Unassembled WGS sequence"/>
</dbReference>
<dbReference type="EMBL" id="KZ308279">
    <property type="protein sequence ID" value="KAG8226424.1"/>
    <property type="molecule type" value="Genomic_DNA"/>
</dbReference>
<accession>A0A8K0K2J7</accession>
<reference evidence="1" key="2">
    <citation type="submission" date="2017-10" db="EMBL/GenBank/DDBJ databases">
        <title>Ladona fulva Genome sequencing and assembly.</title>
        <authorList>
            <person name="Murali S."/>
            <person name="Richards S."/>
            <person name="Bandaranaike D."/>
            <person name="Bellair M."/>
            <person name="Blankenburg K."/>
            <person name="Chao H."/>
            <person name="Dinh H."/>
            <person name="Doddapaneni H."/>
            <person name="Dugan-Rocha S."/>
            <person name="Elkadiri S."/>
            <person name="Gnanaolivu R."/>
            <person name="Hernandez B."/>
            <person name="Skinner E."/>
            <person name="Javaid M."/>
            <person name="Lee S."/>
            <person name="Li M."/>
            <person name="Ming W."/>
            <person name="Munidasa M."/>
            <person name="Muniz J."/>
            <person name="Nguyen L."/>
            <person name="Hughes D."/>
            <person name="Osuji N."/>
            <person name="Pu L.-L."/>
            <person name="Puazo M."/>
            <person name="Qu C."/>
            <person name="Quiroz J."/>
            <person name="Raj R."/>
            <person name="Weissenberger G."/>
            <person name="Xin Y."/>
            <person name="Zou X."/>
            <person name="Han Y."/>
            <person name="Worley K."/>
            <person name="Muzny D."/>
            <person name="Gibbs R."/>
        </authorList>
    </citation>
    <scope>NUCLEOTIDE SEQUENCE</scope>
    <source>
        <strain evidence="1">Sampled in the wild</strain>
    </source>
</reference>
<gene>
    <name evidence="1" type="ORF">J437_LFUL012521</name>
</gene>
<name>A0A8K0K2J7_LADFU</name>
<dbReference type="AlphaFoldDB" id="A0A8K0K2J7"/>
<evidence type="ECO:0000313" key="1">
    <source>
        <dbReference type="EMBL" id="KAG8226424.1"/>
    </source>
</evidence>
<evidence type="ECO:0000313" key="2">
    <source>
        <dbReference type="Proteomes" id="UP000792457"/>
    </source>
</evidence>
<comment type="caution">
    <text evidence="1">The sequence shown here is derived from an EMBL/GenBank/DDBJ whole genome shotgun (WGS) entry which is preliminary data.</text>
</comment>
<protein>
    <submittedName>
        <fullName evidence="1">Uncharacterized protein</fullName>
    </submittedName>
</protein>